<reference evidence="5 6" key="1">
    <citation type="journal article" date="2016" name="Genome Biol. Evol.">
        <title>Divergent and convergent evolution of fungal pathogenicity.</title>
        <authorList>
            <person name="Shang Y."/>
            <person name="Xiao G."/>
            <person name="Zheng P."/>
            <person name="Cen K."/>
            <person name="Zhan S."/>
            <person name="Wang C."/>
        </authorList>
    </citation>
    <scope>NUCLEOTIDE SEQUENCE [LARGE SCALE GENOMIC DNA]</scope>
    <source>
        <strain evidence="5 6">ARSEF 7405</strain>
    </source>
</reference>
<dbReference type="PANTHER" id="PTHR15081:SF1">
    <property type="entry name" value="NUCLEAR AUTOANTIGENIC SPERM PROTEIN"/>
    <property type="match status" value="1"/>
</dbReference>
<dbReference type="InterPro" id="IPR051730">
    <property type="entry name" value="NASP-like"/>
</dbReference>
<evidence type="ECO:0000313" key="5">
    <source>
        <dbReference type="EMBL" id="KZZ93475.1"/>
    </source>
</evidence>
<organism evidence="5 6">
    <name type="scientific">Ascosphaera apis ARSEF 7405</name>
    <dbReference type="NCBI Taxonomy" id="392613"/>
    <lineage>
        <taxon>Eukaryota</taxon>
        <taxon>Fungi</taxon>
        <taxon>Dikarya</taxon>
        <taxon>Ascomycota</taxon>
        <taxon>Pezizomycotina</taxon>
        <taxon>Eurotiomycetes</taxon>
        <taxon>Eurotiomycetidae</taxon>
        <taxon>Onygenales</taxon>
        <taxon>Ascosphaeraceae</taxon>
        <taxon>Ascosphaera</taxon>
    </lineage>
</organism>
<feature type="region of interest" description="Disordered" evidence="3">
    <location>
        <begin position="375"/>
        <end position="435"/>
    </location>
</feature>
<dbReference type="Pfam" id="PF10516">
    <property type="entry name" value="SHNi-TPR"/>
    <property type="match status" value="1"/>
</dbReference>
<dbReference type="GO" id="GO:0034080">
    <property type="term" value="P:CENP-A containing chromatin assembly"/>
    <property type="evidence" value="ECO:0007669"/>
    <property type="project" value="TreeGrafter"/>
</dbReference>
<dbReference type="InterPro" id="IPR019544">
    <property type="entry name" value="Tetratricopeptide_SHNi-TPR_dom"/>
</dbReference>
<evidence type="ECO:0000256" key="2">
    <source>
        <dbReference type="ARBA" id="ARBA00022803"/>
    </source>
</evidence>
<feature type="region of interest" description="Disordered" evidence="3">
    <location>
        <begin position="147"/>
        <end position="179"/>
    </location>
</feature>
<name>A0A168A524_9EURO</name>
<protein>
    <submittedName>
        <fullName evidence="5">Tetratricopeptide repeat domain protein</fullName>
    </submittedName>
</protein>
<evidence type="ECO:0000259" key="4">
    <source>
        <dbReference type="Pfam" id="PF10516"/>
    </source>
</evidence>
<dbReference type="InterPro" id="IPR011990">
    <property type="entry name" value="TPR-like_helical_dom_sf"/>
</dbReference>
<accession>A0A168A524</accession>
<sequence>MASSQDDRTRLDEIIARAKAKEAMKDHETAADLFSQATELQAKINGEMCLDNAELLYMCGKSLYNLAMSRSDVFGAKMTSEIKAESPAASSGKQGKGKGKEVVVEEEEEEGKNEGKGIIASAVQQGKQPATKGGDIKHDAGLSETGLFQFQGDEEYDTSDDEDEETKEEDQEEPEDDFRNAWEVLDLSRVLFTKKLESIDTSSDAEQAKQIKEFLSNVYELQAEISLEDEKFSDAVSDYKTALNFNSELYDFENQKIASCHYMLAVALEMYSAKVESGECDESEKANLKPEDLREEAATNMEKAIQSCTQRLTKEKARLDDTKDEDKQLRLKKEITDVEELITDIKQRLHELRNPPVTDLADDPSNVTNILSQMLGKTPAQQKPILEQVTKNANDLSGLVRKRKPAQSTAEEAASKKPRGGSAGGEKSGVTKEKR</sequence>
<dbReference type="Proteomes" id="UP000242877">
    <property type="component" value="Unassembled WGS sequence"/>
</dbReference>
<evidence type="ECO:0000256" key="1">
    <source>
        <dbReference type="ARBA" id="ARBA00022737"/>
    </source>
</evidence>
<dbReference type="AlphaFoldDB" id="A0A168A524"/>
<dbReference type="OrthoDB" id="5587616at2759"/>
<dbReference type="GO" id="GO:0006335">
    <property type="term" value="P:DNA replication-dependent chromatin assembly"/>
    <property type="evidence" value="ECO:0007669"/>
    <property type="project" value="TreeGrafter"/>
</dbReference>
<feature type="compositionally biased region" description="Acidic residues" evidence="3">
    <location>
        <begin position="152"/>
        <end position="176"/>
    </location>
</feature>
<dbReference type="Gene3D" id="1.25.40.10">
    <property type="entry name" value="Tetratricopeptide repeat domain"/>
    <property type="match status" value="1"/>
</dbReference>
<keyword evidence="6" id="KW-1185">Reference proteome</keyword>
<comment type="caution">
    <text evidence="5">The sequence shown here is derived from an EMBL/GenBank/DDBJ whole genome shotgun (WGS) entry which is preliminary data.</text>
</comment>
<feature type="domain" description="Tetratricopeptide SHNi-TPR" evidence="4">
    <location>
        <begin position="217"/>
        <end position="253"/>
    </location>
</feature>
<proteinExistence type="predicted"/>
<dbReference type="PANTHER" id="PTHR15081">
    <property type="entry name" value="NUCLEAR AUTOANTIGENIC SPERM PROTEIN NASP -RELATED"/>
    <property type="match status" value="1"/>
</dbReference>
<dbReference type="SUPFAM" id="SSF48452">
    <property type="entry name" value="TPR-like"/>
    <property type="match status" value="1"/>
</dbReference>
<feature type="region of interest" description="Disordered" evidence="3">
    <location>
        <begin position="84"/>
        <end position="115"/>
    </location>
</feature>
<dbReference type="EMBL" id="AZGZ01000008">
    <property type="protein sequence ID" value="KZZ93475.1"/>
    <property type="molecule type" value="Genomic_DNA"/>
</dbReference>
<evidence type="ECO:0000313" key="6">
    <source>
        <dbReference type="Proteomes" id="UP000242877"/>
    </source>
</evidence>
<gene>
    <name evidence="5" type="ORF">AAP_02267</name>
</gene>
<keyword evidence="1" id="KW-0677">Repeat</keyword>
<dbReference type="GO" id="GO:0042393">
    <property type="term" value="F:histone binding"/>
    <property type="evidence" value="ECO:0007669"/>
    <property type="project" value="TreeGrafter"/>
</dbReference>
<evidence type="ECO:0000256" key="3">
    <source>
        <dbReference type="SAM" id="MobiDB-lite"/>
    </source>
</evidence>
<dbReference type="VEuPathDB" id="FungiDB:AAP_02267"/>
<dbReference type="GO" id="GO:0005654">
    <property type="term" value="C:nucleoplasm"/>
    <property type="evidence" value="ECO:0007669"/>
    <property type="project" value="TreeGrafter"/>
</dbReference>
<keyword evidence="2" id="KW-0802">TPR repeat</keyword>